<organism evidence="1 2">
    <name type="scientific">Pseudomonas saponiphila</name>
    <dbReference type="NCBI Taxonomy" id="556534"/>
    <lineage>
        <taxon>Bacteria</taxon>
        <taxon>Pseudomonadati</taxon>
        <taxon>Pseudomonadota</taxon>
        <taxon>Gammaproteobacteria</taxon>
        <taxon>Pseudomonadales</taxon>
        <taxon>Pseudomonadaceae</taxon>
        <taxon>Pseudomonas</taxon>
    </lineage>
</organism>
<reference evidence="2" key="1">
    <citation type="submission" date="2016-10" db="EMBL/GenBank/DDBJ databases">
        <authorList>
            <person name="Varghese N."/>
            <person name="Submissions S."/>
        </authorList>
    </citation>
    <scope>NUCLEOTIDE SEQUENCE [LARGE SCALE GENOMIC DNA]</scope>
    <source>
        <strain evidence="2">DSM 9751</strain>
    </source>
</reference>
<proteinExistence type="predicted"/>
<dbReference type="Proteomes" id="UP000198982">
    <property type="component" value="Unassembled WGS sequence"/>
</dbReference>
<accession>A0A1H4JFZ8</accession>
<dbReference type="RefSeq" id="WP_092309250.1">
    <property type="nucleotide sequence ID" value="NZ_FNTJ01000001.1"/>
</dbReference>
<keyword evidence="2" id="KW-1185">Reference proteome</keyword>
<gene>
    <name evidence="1" type="ORF">SAMN05216178_0352</name>
</gene>
<dbReference type="AlphaFoldDB" id="A0A1H4JFZ8"/>
<evidence type="ECO:0000313" key="2">
    <source>
        <dbReference type="Proteomes" id="UP000198982"/>
    </source>
</evidence>
<sequence>MYLLDSDVAKKICQYNLLHELAGALGCSLGDFAVLPQLKFQLKLTKDDKALAKLGSFEAVDLARQLVASASEVEVVAESANPLLQLNRPDIDSGEATLFAALYGHEDTELLSGDKRAYVALSKVEGMPVIDALWARLICLEEALYLILGSSEFQLVSAKVRARPDVDTSVSIAFGRTAENPLESVVEALLSYMRSLEADTSGKYLLPC</sequence>
<dbReference type="EMBL" id="FNTJ01000001">
    <property type="protein sequence ID" value="SEB44502.1"/>
    <property type="molecule type" value="Genomic_DNA"/>
</dbReference>
<name>A0A1H4JFZ8_9PSED</name>
<protein>
    <submittedName>
        <fullName evidence="1">Uncharacterized protein</fullName>
    </submittedName>
</protein>
<evidence type="ECO:0000313" key="1">
    <source>
        <dbReference type="EMBL" id="SEB44502.1"/>
    </source>
</evidence>